<name>A0A2P2IID9_RHIMU</name>
<proteinExistence type="predicted"/>
<evidence type="ECO:0000313" key="1">
    <source>
        <dbReference type="EMBL" id="MBW80990.1"/>
    </source>
</evidence>
<reference evidence="1" key="1">
    <citation type="submission" date="2018-02" db="EMBL/GenBank/DDBJ databases">
        <title>Rhizophora mucronata_Transcriptome.</title>
        <authorList>
            <person name="Meera S.P."/>
            <person name="Sreeshan A."/>
            <person name="Augustine A."/>
        </authorList>
    </citation>
    <scope>NUCLEOTIDE SEQUENCE</scope>
    <source>
        <tissue evidence="1">Leaf</tissue>
    </source>
</reference>
<protein>
    <submittedName>
        <fullName evidence="1">Uncharacterized protein</fullName>
    </submittedName>
</protein>
<dbReference type="AlphaFoldDB" id="A0A2P2IID9"/>
<organism evidence="1">
    <name type="scientific">Rhizophora mucronata</name>
    <name type="common">Asiatic mangrove</name>
    <dbReference type="NCBI Taxonomy" id="61149"/>
    <lineage>
        <taxon>Eukaryota</taxon>
        <taxon>Viridiplantae</taxon>
        <taxon>Streptophyta</taxon>
        <taxon>Embryophyta</taxon>
        <taxon>Tracheophyta</taxon>
        <taxon>Spermatophyta</taxon>
        <taxon>Magnoliopsida</taxon>
        <taxon>eudicotyledons</taxon>
        <taxon>Gunneridae</taxon>
        <taxon>Pentapetalae</taxon>
        <taxon>rosids</taxon>
        <taxon>fabids</taxon>
        <taxon>Malpighiales</taxon>
        <taxon>Rhizophoraceae</taxon>
        <taxon>Rhizophora</taxon>
    </lineage>
</organism>
<sequence>MLTTILIGKCTYYNKKGKSNYGKTRRN</sequence>
<accession>A0A2P2IID9</accession>
<dbReference type="EMBL" id="GGEC01000507">
    <property type="protein sequence ID" value="MBW80990.1"/>
    <property type="molecule type" value="Transcribed_RNA"/>
</dbReference>